<reference evidence="5" key="1">
    <citation type="submission" date="2022-05" db="EMBL/GenBank/DDBJ databases">
        <title>Jatrophihabitans sp. SB3-54 whole genome sequence.</title>
        <authorList>
            <person name="Suh M.K."/>
            <person name="Eom M.K."/>
            <person name="Kim J.S."/>
            <person name="Kim H.S."/>
            <person name="Do H.E."/>
            <person name="Shin Y.K."/>
            <person name="Lee J.-S."/>
        </authorList>
    </citation>
    <scope>NUCLEOTIDE SEQUENCE</scope>
    <source>
        <strain evidence="5">SB3-54</strain>
    </source>
</reference>
<dbReference type="EMBL" id="CP097463">
    <property type="protein sequence ID" value="WAX59226.1"/>
    <property type="molecule type" value="Genomic_DNA"/>
</dbReference>
<accession>A0ABY7K7Z7</accession>
<keyword evidence="1" id="KW-0328">Glycosyltransferase</keyword>
<dbReference type="Pfam" id="PF04577">
    <property type="entry name" value="Glyco_transf_61"/>
    <property type="match status" value="1"/>
</dbReference>
<keyword evidence="3" id="KW-0325">Glycoprotein</keyword>
<dbReference type="InterPro" id="IPR007657">
    <property type="entry name" value="Glycosyltransferase_61"/>
</dbReference>
<keyword evidence="2" id="KW-0808">Transferase</keyword>
<evidence type="ECO:0000256" key="3">
    <source>
        <dbReference type="ARBA" id="ARBA00023180"/>
    </source>
</evidence>
<evidence type="ECO:0000313" key="6">
    <source>
        <dbReference type="Proteomes" id="UP001164693"/>
    </source>
</evidence>
<dbReference type="RefSeq" id="WP_269445767.1">
    <property type="nucleotide sequence ID" value="NZ_CP097463.1"/>
</dbReference>
<evidence type="ECO:0000259" key="4">
    <source>
        <dbReference type="Pfam" id="PF04577"/>
    </source>
</evidence>
<organism evidence="5 6">
    <name type="scientific">Jatrophihabitans cynanchi</name>
    <dbReference type="NCBI Taxonomy" id="2944128"/>
    <lineage>
        <taxon>Bacteria</taxon>
        <taxon>Bacillati</taxon>
        <taxon>Actinomycetota</taxon>
        <taxon>Actinomycetes</taxon>
        <taxon>Jatrophihabitantales</taxon>
        <taxon>Jatrophihabitantaceae</taxon>
        <taxon>Jatrophihabitans</taxon>
    </lineage>
</organism>
<protein>
    <submittedName>
        <fullName evidence="5">Glycosyltransferase family 61 protein</fullName>
    </submittedName>
</protein>
<name>A0ABY7K7Z7_9ACTN</name>
<feature type="domain" description="Glycosyltransferase 61 catalytic" evidence="4">
    <location>
        <begin position="164"/>
        <end position="336"/>
    </location>
</feature>
<keyword evidence="6" id="KW-1185">Reference proteome</keyword>
<gene>
    <name evidence="5" type="ORF">M6B22_10795</name>
</gene>
<dbReference type="Proteomes" id="UP001164693">
    <property type="component" value="Chromosome"/>
</dbReference>
<dbReference type="PANTHER" id="PTHR20961">
    <property type="entry name" value="GLYCOSYLTRANSFERASE"/>
    <property type="match status" value="1"/>
</dbReference>
<sequence>MVRLPPRLRPLFPYLKPAYVTTTRLVAPVGVRLSRRRGGWLPVGVAPTLERAAADSGGRCVTARPAERIERPAMRGYPAGTALADRRDGERVERVAVAELPRGRVLGPHRAVITGTGELVQDVSWYFGTRRPREHPLFLNPFPAAPLQLDGRVGVLAARGDGNYYHFLMDVLTRLGVLEQAPDVAPPQRWYVPQRLRFQRELLDLFAIDVAQRIDADLHPHVRAETLVVAGPPAMVEKNPPWAVRFLRSRLLPAVAPAGGARRLYVTRGSAANNRAVVNEPDVLALLRDRGFESIDPGALSVREQIGAFGCADLVVSPHGAALTNLVFVPPGAGVVELFPAGCVLPDFWRLACGVPGLRYRYLSAPGGPRRPTRAGTIVRDIRVDLDALTAMLDELA</sequence>
<dbReference type="InterPro" id="IPR049625">
    <property type="entry name" value="Glyco_transf_61_cat"/>
</dbReference>
<evidence type="ECO:0000313" key="5">
    <source>
        <dbReference type="EMBL" id="WAX59226.1"/>
    </source>
</evidence>
<proteinExistence type="predicted"/>
<evidence type="ECO:0000256" key="1">
    <source>
        <dbReference type="ARBA" id="ARBA00022676"/>
    </source>
</evidence>
<evidence type="ECO:0000256" key="2">
    <source>
        <dbReference type="ARBA" id="ARBA00022679"/>
    </source>
</evidence>